<evidence type="ECO:0000313" key="2">
    <source>
        <dbReference type="Proteomes" id="UP001165064"/>
    </source>
</evidence>
<accession>A0ACB5TDE8</accession>
<sequence>MLITGQAIDEPPSNRIKKEVMGSRKLRQQQLKIQQFNQKKAAEAEAKAKAEAKAHVSDDSRKVTGDSAEGRGHNLRNGNGNGKHVKLTMSGGAFELTANTNKPPSSGMEFTPEAEEIIEQRAKYISKLRTRDSEAITSFSSERENVSPTTSSTSNDKFEVTLPLTPRKRKLQHDLDDEHNHNHNNKNKKVTLASHDHDVKKKLKQSPVKRSKAYGQMPPKNSSSSSSNDNSSEKSQGEDHFISIV</sequence>
<gene>
    <name evidence="1" type="ORF">Amon02_000776700</name>
</gene>
<protein>
    <submittedName>
        <fullName evidence="1">Unnamed protein product</fullName>
    </submittedName>
</protein>
<dbReference type="Proteomes" id="UP001165064">
    <property type="component" value="Unassembled WGS sequence"/>
</dbReference>
<evidence type="ECO:0000313" key="1">
    <source>
        <dbReference type="EMBL" id="GME85753.1"/>
    </source>
</evidence>
<comment type="caution">
    <text evidence="1">The sequence shown here is derived from an EMBL/GenBank/DDBJ whole genome shotgun (WGS) entry which is preliminary data.</text>
</comment>
<proteinExistence type="predicted"/>
<organism evidence="1 2">
    <name type="scientific">Ambrosiozyma monospora</name>
    <name type="common">Yeast</name>
    <name type="synonym">Endomycopsis monosporus</name>
    <dbReference type="NCBI Taxonomy" id="43982"/>
    <lineage>
        <taxon>Eukaryota</taxon>
        <taxon>Fungi</taxon>
        <taxon>Dikarya</taxon>
        <taxon>Ascomycota</taxon>
        <taxon>Saccharomycotina</taxon>
        <taxon>Pichiomycetes</taxon>
        <taxon>Pichiales</taxon>
        <taxon>Pichiaceae</taxon>
        <taxon>Ambrosiozyma</taxon>
    </lineage>
</organism>
<reference evidence="1" key="1">
    <citation type="submission" date="2023-04" db="EMBL/GenBank/DDBJ databases">
        <title>Ambrosiozyma monospora NBRC 10751.</title>
        <authorList>
            <person name="Ichikawa N."/>
            <person name="Sato H."/>
            <person name="Tonouchi N."/>
        </authorList>
    </citation>
    <scope>NUCLEOTIDE SEQUENCE</scope>
    <source>
        <strain evidence="1">NBRC 10751</strain>
    </source>
</reference>
<keyword evidence="2" id="KW-1185">Reference proteome</keyword>
<dbReference type="EMBL" id="BSXS01006608">
    <property type="protein sequence ID" value="GME85753.1"/>
    <property type="molecule type" value="Genomic_DNA"/>
</dbReference>
<name>A0ACB5TDE8_AMBMO</name>